<dbReference type="STRING" id="4999.A0A1Y1UGY6"/>
<evidence type="ECO:0000256" key="11">
    <source>
        <dbReference type="SAM" id="MobiDB-lite"/>
    </source>
</evidence>
<evidence type="ECO:0000256" key="6">
    <source>
        <dbReference type="ARBA" id="ARBA00022946"/>
    </source>
</evidence>
<gene>
    <name evidence="13" type="ORF">BD324DRAFT_580627</name>
</gene>
<evidence type="ECO:0000256" key="10">
    <source>
        <dbReference type="ARBA" id="ARBA00044200"/>
    </source>
</evidence>
<evidence type="ECO:0000256" key="3">
    <source>
        <dbReference type="ARBA" id="ARBA00022540"/>
    </source>
</evidence>
<dbReference type="NCBIfam" id="TIGR00231">
    <property type="entry name" value="small_GTP"/>
    <property type="match status" value="1"/>
</dbReference>
<dbReference type="EMBL" id="NBSH01000008">
    <property type="protein sequence ID" value="ORX36345.1"/>
    <property type="molecule type" value="Genomic_DNA"/>
</dbReference>
<dbReference type="HAMAP" id="MF_00100_B">
    <property type="entry name" value="IF_2_B"/>
    <property type="match status" value="1"/>
</dbReference>
<keyword evidence="5" id="KW-0648">Protein biosynthesis</keyword>
<evidence type="ECO:0000256" key="9">
    <source>
        <dbReference type="ARBA" id="ARBA00025162"/>
    </source>
</evidence>
<evidence type="ECO:0000256" key="7">
    <source>
        <dbReference type="ARBA" id="ARBA00023128"/>
    </source>
</evidence>
<dbReference type="SUPFAM" id="SSF52540">
    <property type="entry name" value="P-loop containing nucleoside triphosphate hydrolases"/>
    <property type="match status" value="1"/>
</dbReference>
<dbReference type="CDD" id="cd03692">
    <property type="entry name" value="mtIF2_IVc"/>
    <property type="match status" value="1"/>
</dbReference>
<dbReference type="SUPFAM" id="SSF52156">
    <property type="entry name" value="Initiation factor IF2/eIF5b, domain 3"/>
    <property type="match status" value="1"/>
</dbReference>
<organism evidence="13 14">
    <name type="scientific">Kockovaella imperatae</name>
    <dbReference type="NCBI Taxonomy" id="4999"/>
    <lineage>
        <taxon>Eukaryota</taxon>
        <taxon>Fungi</taxon>
        <taxon>Dikarya</taxon>
        <taxon>Basidiomycota</taxon>
        <taxon>Agaricomycotina</taxon>
        <taxon>Tremellomycetes</taxon>
        <taxon>Tremellales</taxon>
        <taxon>Cuniculitremaceae</taxon>
        <taxon>Kockovaella</taxon>
    </lineage>
</organism>
<accession>A0A1Y1UGY6</accession>
<dbReference type="SUPFAM" id="SSF50447">
    <property type="entry name" value="Translation proteins"/>
    <property type="match status" value="2"/>
</dbReference>
<dbReference type="Proteomes" id="UP000193218">
    <property type="component" value="Unassembled WGS sequence"/>
</dbReference>
<dbReference type="InterPro" id="IPR015760">
    <property type="entry name" value="TIF_IF2"/>
</dbReference>
<comment type="caution">
    <text evidence="13">The sequence shown here is derived from an EMBL/GenBank/DDBJ whole genome shotgun (WGS) entry which is preliminary data.</text>
</comment>
<dbReference type="InterPro" id="IPR027417">
    <property type="entry name" value="P-loop_NTPase"/>
</dbReference>
<proteinExistence type="inferred from homology"/>
<dbReference type="CDD" id="cd03702">
    <property type="entry name" value="IF2_mtIF2_II"/>
    <property type="match status" value="1"/>
</dbReference>
<dbReference type="InterPro" id="IPR005225">
    <property type="entry name" value="Small_GTP-bd"/>
</dbReference>
<dbReference type="InterPro" id="IPR036925">
    <property type="entry name" value="TIF_IF2_dom3_sf"/>
</dbReference>
<dbReference type="FunCoup" id="A0A1Y1UGY6">
    <property type="interactions" value="413"/>
</dbReference>
<dbReference type="GO" id="GO:0003743">
    <property type="term" value="F:translation initiation factor activity"/>
    <property type="evidence" value="ECO:0007669"/>
    <property type="project" value="UniProtKB-KW"/>
</dbReference>
<dbReference type="GO" id="GO:0005525">
    <property type="term" value="F:GTP binding"/>
    <property type="evidence" value="ECO:0007669"/>
    <property type="project" value="UniProtKB-KW"/>
</dbReference>
<dbReference type="PROSITE" id="PS51722">
    <property type="entry name" value="G_TR_2"/>
    <property type="match status" value="1"/>
</dbReference>
<evidence type="ECO:0000313" key="14">
    <source>
        <dbReference type="Proteomes" id="UP000193218"/>
    </source>
</evidence>
<dbReference type="GeneID" id="33555257"/>
<feature type="compositionally biased region" description="Acidic residues" evidence="11">
    <location>
        <begin position="1"/>
        <end position="15"/>
    </location>
</feature>
<dbReference type="PANTHER" id="PTHR43381">
    <property type="entry name" value="TRANSLATION INITIATION FACTOR IF-2-RELATED"/>
    <property type="match status" value="1"/>
</dbReference>
<keyword evidence="7" id="KW-0496">Mitochondrion</keyword>
<dbReference type="PRINTS" id="PR00315">
    <property type="entry name" value="ELONGATNFCT"/>
</dbReference>
<dbReference type="AlphaFoldDB" id="A0A1Y1UGY6"/>
<dbReference type="InterPro" id="IPR000178">
    <property type="entry name" value="TF_IF2_bacterial-like"/>
</dbReference>
<comment type="function">
    <text evidence="9">One of the essential components for the initiation of protein synthesis. Protects formylmethionyl-tRNA from spontaneous hydrolysis and promotes its binding to the 30S ribosomal subunits. Also involved in the hydrolysis of GTP during the formation of the 70S ribosomal complex.</text>
</comment>
<dbReference type="PANTHER" id="PTHR43381:SF20">
    <property type="entry name" value="TRANSLATION INITIATION FACTOR IF-2, MITOCHONDRIAL"/>
    <property type="match status" value="1"/>
</dbReference>
<dbReference type="RefSeq" id="XP_021870446.1">
    <property type="nucleotide sequence ID" value="XM_022013449.1"/>
</dbReference>
<dbReference type="FunFam" id="2.40.30.10:FF:000007">
    <property type="entry name" value="Translation initiation factor IF-2"/>
    <property type="match status" value="1"/>
</dbReference>
<dbReference type="FunFam" id="3.40.50.300:FF:000019">
    <property type="entry name" value="Translation initiation factor IF-2"/>
    <property type="match status" value="1"/>
</dbReference>
<feature type="region of interest" description="Disordered" evidence="11">
    <location>
        <begin position="1"/>
        <end position="33"/>
    </location>
</feature>
<comment type="similarity">
    <text evidence="2">Belongs to the TRAFAC class translation factor GTPase superfamily. Classic translation factor GTPase family. IF-2 subfamily.</text>
</comment>
<keyword evidence="14" id="KW-1185">Reference proteome</keyword>
<dbReference type="CDD" id="cd01887">
    <property type="entry name" value="IF2_eIF5B"/>
    <property type="match status" value="1"/>
</dbReference>
<keyword evidence="6" id="KW-0809">Transit peptide</keyword>
<keyword evidence="4" id="KW-0547">Nucleotide-binding</keyword>
<evidence type="ECO:0000259" key="12">
    <source>
        <dbReference type="PROSITE" id="PS51722"/>
    </source>
</evidence>
<comment type="subcellular location">
    <subcellularLocation>
        <location evidence="1">Mitochondrion</location>
    </subcellularLocation>
</comment>
<evidence type="ECO:0000256" key="1">
    <source>
        <dbReference type="ARBA" id="ARBA00004173"/>
    </source>
</evidence>
<dbReference type="OrthoDB" id="361630at2759"/>
<dbReference type="Gene3D" id="2.40.30.10">
    <property type="entry name" value="Translation factors"/>
    <property type="match status" value="2"/>
</dbReference>
<dbReference type="GO" id="GO:0005739">
    <property type="term" value="C:mitochondrion"/>
    <property type="evidence" value="ECO:0007669"/>
    <property type="project" value="UniProtKB-SubCell"/>
</dbReference>
<dbReference type="InterPro" id="IPR000795">
    <property type="entry name" value="T_Tr_GTP-bd_dom"/>
</dbReference>
<dbReference type="GO" id="GO:0003924">
    <property type="term" value="F:GTPase activity"/>
    <property type="evidence" value="ECO:0007669"/>
    <property type="project" value="InterPro"/>
</dbReference>
<dbReference type="InParanoid" id="A0A1Y1UGY6"/>
<dbReference type="PROSITE" id="PS01176">
    <property type="entry name" value="IF2"/>
    <property type="match status" value="1"/>
</dbReference>
<evidence type="ECO:0000256" key="2">
    <source>
        <dbReference type="ARBA" id="ARBA00007733"/>
    </source>
</evidence>
<evidence type="ECO:0000256" key="4">
    <source>
        <dbReference type="ARBA" id="ARBA00022741"/>
    </source>
</evidence>
<protein>
    <recommendedName>
        <fullName evidence="10">Translation initiation factor IF-2, mitochondrial</fullName>
    </recommendedName>
</protein>
<dbReference type="InterPro" id="IPR053905">
    <property type="entry name" value="EF-G-like_DII"/>
</dbReference>
<evidence type="ECO:0000256" key="5">
    <source>
        <dbReference type="ARBA" id="ARBA00022917"/>
    </source>
</evidence>
<sequence>MAMDEVGDTDLDVDSGGDSSRRSGKQKKVSLSFRDRFQAGEEDDEEFVITRASSVQKTDRFEAGPTPEEKEARRRKKQEAARIKQLQAERQVFIPSSVTVARLAGILGLKWSRLQIRMAQLGMTEEQRRSDYMLTEEEAVNVALEFGFDPKIDDEAFFDIIPQPDTPDVIYPLRPPIVTIMGHVDHGKTTLLDSLRNTAVAAGEAGGITQHIGAFSVNLSDLQGGTVTPGQETTITFLDTPGHAAFTEMRARGATVTDIVVLVVAADDGVMPQTREVLNLVKEAGDDVGLVVAINKVDKSSVDVEKIKSGLGAEGIHLEEDGGDVPSVRVSGLTRLGLDNLVETLSTLAELRELRARNDGQAEGYVLESNKDIGKGNIATVLVTKGTLRVGSYIVAGTTFCRVRTMINDQGQNLDLAGPGTPVQVTGWRELPEAGDQLLESVNGEHEAKRAIANRIAAQEQQKMLSDIEVINVKRQEDRLRHELETEEEKAIKLAGGNLVLHRIEQARRATVLARENQIKELRLIIKGDVSGTVEAVEGALSGIGNKEAVVKIVSTGVGAVTESDLAMAEASEGLIIGFNVDCPRPVQQLAKQLNVPIHLETVIYRLIETVRAKTAALLPPAIEYRTNGEALVQQVFEITLKKKQKAYIAGCKVSQGSIKRGSLARVFRGPDRQLVFEGEIETLKHLKKDVDEIRKGTECGVGLANFKDLKEGDEIVAVTKVEVPRTL</sequence>
<evidence type="ECO:0000313" key="13">
    <source>
        <dbReference type="EMBL" id="ORX36345.1"/>
    </source>
</evidence>
<name>A0A1Y1UGY6_9TREE</name>
<dbReference type="InterPro" id="IPR023115">
    <property type="entry name" value="TIF_IF2_dom3"/>
</dbReference>
<keyword evidence="3" id="KW-0396">Initiation factor</keyword>
<reference evidence="13 14" key="1">
    <citation type="submission" date="2017-03" db="EMBL/GenBank/DDBJ databases">
        <title>Widespread Adenine N6-methylation of Active Genes in Fungi.</title>
        <authorList>
            <consortium name="DOE Joint Genome Institute"/>
            <person name="Mondo S.J."/>
            <person name="Dannebaum R.O."/>
            <person name="Kuo R.C."/>
            <person name="Louie K.B."/>
            <person name="Bewick A.J."/>
            <person name="Labutti K."/>
            <person name="Haridas S."/>
            <person name="Kuo A."/>
            <person name="Salamov A."/>
            <person name="Ahrendt S.R."/>
            <person name="Lau R."/>
            <person name="Bowen B.P."/>
            <person name="Lipzen A."/>
            <person name="Sullivan W."/>
            <person name="Andreopoulos W.B."/>
            <person name="Clum A."/>
            <person name="Lindquist E."/>
            <person name="Daum C."/>
            <person name="Northen T.R."/>
            <person name="Ramamoorthy G."/>
            <person name="Schmitz R.J."/>
            <person name="Gryganskyi A."/>
            <person name="Culley D."/>
            <person name="Magnuson J."/>
            <person name="James T.Y."/>
            <person name="O'Malley M.A."/>
            <person name="Stajich J.E."/>
            <person name="Spatafora J.W."/>
            <person name="Visel A."/>
            <person name="Grigoriev I.V."/>
        </authorList>
    </citation>
    <scope>NUCLEOTIDE SEQUENCE [LARGE SCALE GENOMIC DNA]</scope>
    <source>
        <strain evidence="13 14">NRRL Y-17943</strain>
    </source>
</reference>
<feature type="compositionally biased region" description="Basic and acidic residues" evidence="11">
    <location>
        <begin position="57"/>
        <end position="76"/>
    </location>
</feature>
<dbReference type="InterPro" id="IPR009000">
    <property type="entry name" value="Transl_B-barrel_sf"/>
</dbReference>
<dbReference type="Pfam" id="PF00009">
    <property type="entry name" value="GTP_EFTU"/>
    <property type="match status" value="1"/>
</dbReference>
<keyword evidence="8" id="KW-0342">GTP-binding</keyword>
<dbReference type="Gene3D" id="3.40.50.10050">
    <property type="entry name" value="Translation initiation factor IF- 2, domain 3"/>
    <property type="match status" value="1"/>
</dbReference>
<dbReference type="Gene3D" id="3.40.50.300">
    <property type="entry name" value="P-loop containing nucleotide triphosphate hydrolases"/>
    <property type="match status" value="1"/>
</dbReference>
<dbReference type="FunFam" id="2.40.30.10:FF:000008">
    <property type="entry name" value="Translation initiation factor IF-2"/>
    <property type="match status" value="1"/>
</dbReference>
<dbReference type="InterPro" id="IPR044145">
    <property type="entry name" value="IF2_II"/>
</dbReference>
<dbReference type="Pfam" id="PF11987">
    <property type="entry name" value="IF-2"/>
    <property type="match status" value="1"/>
</dbReference>
<feature type="region of interest" description="Disordered" evidence="11">
    <location>
        <begin position="56"/>
        <end position="76"/>
    </location>
</feature>
<feature type="domain" description="Tr-type G" evidence="12">
    <location>
        <begin position="173"/>
        <end position="355"/>
    </location>
</feature>
<evidence type="ECO:0000256" key="8">
    <source>
        <dbReference type="ARBA" id="ARBA00023134"/>
    </source>
</evidence>
<dbReference type="Pfam" id="PF22042">
    <property type="entry name" value="EF-G_D2"/>
    <property type="match status" value="1"/>
</dbReference>
<dbReference type="FunFam" id="3.40.50.10050:FF:000001">
    <property type="entry name" value="Translation initiation factor IF-2"/>
    <property type="match status" value="1"/>
</dbReference>